<dbReference type="InterPro" id="IPR058922">
    <property type="entry name" value="WHD_DRP"/>
</dbReference>
<gene>
    <name evidence="9" type="ORF">PVL29_026303</name>
</gene>
<dbReference type="InterPro" id="IPR032675">
    <property type="entry name" value="LRR_dom_sf"/>
</dbReference>
<protein>
    <recommendedName>
        <fullName evidence="11">Disease resistance protein</fullName>
    </recommendedName>
</protein>
<evidence type="ECO:0000256" key="3">
    <source>
        <dbReference type="ARBA" id="ARBA00022737"/>
    </source>
</evidence>
<accession>A0AA38YM69</accession>
<dbReference type="Pfam" id="PF23247">
    <property type="entry name" value="LRR_RPS2"/>
    <property type="match status" value="1"/>
</dbReference>
<dbReference type="InterPro" id="IPR057135">
    <property type="entry name" value="At4g27190-like_LRR"/>
</dbReference>
<evidence type="ECO:0000256" key="1">
    <source>
        <dbReference type="ARBA" id="ARBA00008894"/>
    </source>
</evidence>
<dbReference type="AlphaFoldDB" id="A0AA38YM69"/>
<dbReference type="InterPro" id="IPR027417">
    <property type="entry name" value="P-loop_NTPase"/>
</dbReference>
<dbReference type="FunFam" id="3.40.50.300:FF:001091">
    <property type="entry name" value="Probable disease resistance protein At1g61300"/>
    <property type="match status" value="1"/>
</dbReference>
<dbReference type="Gene3D" id="3.40.50.300">
    <property type="entry name" value="P-loop containing nucleotide triphosphate hydrolases"/>
    <property type="match status" value="1"/>
</dbReference>
<name>A0AA38YM69_VITRO</name>
<dbReference type="Gene3D" id="3.80.10.10">
    <property type="entry name" value="Ribonuclease Inhibitor"/>
    <property type="match status" value="2"/>
</dbReference>
<keyword evidence="4" id="KW-0611">Plant defense</keyword>
<keyword evidence="2" id="KW-0433">Leucine-rich repeat</keyword>
<dbReference type="PANTHER" id="PTHR33463:SF220">
    <property type="entry name" value="NB-ARC DOMAIN-CONTAINING PROTEIN"/>
    <property type="match status" value="1"/>
</dbReference>
<dbReference type="SUPFAM" id="SSF52058">
    <property type="entry name" value="L domain-like"/>
    <property type="match status" value="1"/>
</dbReference>
<evidence type="ECO:0000313" key="10">
    <source>
        <dbReference type="Proteomes" id="UP001168098"/>
    </source>
</evidence>
<dbReference type="GO" id="GO:0006952">
    <property type="term" value="P:defense response"/>
    <property type="evidence" value="ECO:0007669"/>
    <property type="project" value="UniProtKB-KW"/>
</dbReference>
<keyword evidence="3" id="KW-0677">Repeat</keyword>
<dbReference type="EMBL" id="JARBHA010000019">
    <property type="protein sequence ID" value="KAJ9672977.1"/>
    <property type="molecule type" value="Genomic_DNA"/>
</dbReference>
<evidence type="ECO:0000259" key="8">
    <source>
        <dbReference type="Pfam" id="PF23559"/>
    </source>
</evidence>
<dbReference type="Pfam" id="PF00931">
    <property type="entry name" value="NB-ARC"/>
    <property type="match status" value="1"/>
</dbReference>
<evidence type="ECO:0000256" key="5">
    <source>
        <dbReference type="SAM" id="Coils"/>
    </source>
</evidence>
<comment type="caution">
    <text evidence="9">The sequence shown here is derived from an EMBL/GenBank/DDBJ whole genome shotgun (WGS) entry which is preliminary data.</text>
</comment>
<reference evidence="9 10" key="1">
    <citation type="journal article" date="2023" name="BMC Biotechnol.">
        <title>Vitis rotundifolia cv Carlos genome sequencing.</title>
        <authorList>
            <person name="Huff M."/>
            <person name="Hulse-Kemp A."/>
            <person name="Scheffler B."/>
            <person name="Youngblood R."/>
            <person name="Simpson S."/>
            <person name="Babiker E."/>
            <person name="Staton M."/>
        </authorList>
    </citation>
    <scope>NUCLEOTIDE SEQUENCE [LARGE SCALE GENOMIC DNA]</scope>
    <source>
        <tissue evidence="9">Leaf</tissue>
    </source>
</reference>
<sequence>MDFVSPVLDIASCLWDCTAKRAVYIHELPENLNSLRTAMEDLKNVYEDVKEKVDREEKLRKKLTRAVDGWIQSVEAMEKEANDFYKIGKMVRGKMDEVTLKKTEGFNFSVVAEPLPSPTVIERPLDKMVGLDSLFDHVCMQLQDDKVGSVGLYGMGGMGKTTLLTRINNEFLKTRVEFDAVIWVTVSRPANVEKVQQVLFNKLEIPSFQWKGRSEDERKEAIFNVLKMKKFVLLLDDIWEPLDLFAVGIPPVNDGSKSKVVFTTRFSTVCRDIGAKKRIEVKCLEWEEAFALLQIYVGEDTINSHPHIPKLAEIIQMLKNYPAKFPRVENHLFSGLAFSYDSLHDEVVQSCFLYCSLFPEDYEIDCDRLVQLWIGEGFLDEYGDIKEARNGGEEIIASLNHACLLEVNDNIDHYLGERARFVKMHDVIRDMALWLSCQNGNKKQNRFVVVDESELAASQEVEKWKGTQRISLTLLLVVNRRRPLSFPSGFFTYMPLITVLDFASLDNLVALPGNIGKLVTLQFLNLSDTAISWIPRELRNLKKLRVLILNQMLELEEIPSQVISGLSSLQLFSIMDSQEHIQGDYRALLEELEGLKCMGEVFISLYSVPSIQTLLNSHKLQRCLKILQVFCPDINLIHLLFPYLEKLVVMHCWKLEDVTVNLEKEVVHSTFPRHQYLYQPSEVKIASCENLMKLTCLIYAPNLKLLNILDCASLEEVIQVGECGVSEIESDLGLFSRLVFVNLRSLPKLRSICEWSLLFPSLRVMNVVRCPNLRKLPFDSNIKISKNLEEIKGEQEWWAELEWEDQTIKHNLTPYFKP</sequence>
<comment type="similarity">
    <text evidence="1">Belongs to the disease resistance NB-LRR family.</text>
</comment>
<organism evidence="9 10">
    <name type="scientific">Vitis rotundifolia</name>
    <name type="common">Muscadine grape</name>
    <dbReference type="NCBI Taxonomy" id="103349"/>
    <lineage>
        <taxon>Eukaryota</taxon>
        <taxon>Viridiplantae</taxon>
        <taxon>Streptophyta</taxon>
        <taxon>Embryophyta</taxon>
        <taxon>Tracheophyta</taxon>
        <taxon>Spermatophyta</taxon>
        <taxon>Magnoliopsida</taxon>
        <taxon>eudicotyledons</taxon>
        <taxon>Gunneridae</taxon>
        <taxon>Pentapetalae</taxon>
        <taxon>rosids</taxon>
        <taxon>Vitales</taxon>
        <taxon>Vitaceae</taxon>
        <taxon>Viteae</taxon>
        <taxon>Vitis</taxon>
    </lineage>
</organism>
<evidence type="ECO:0000313" key="9">
    <source>
        <dbReference type="EMBL" id="KAJ9672977.1"/>
    </source>
</evidence>
<dbReference type="SUPFAM" id="SSF52540">
    <property type="entry name" value="P-loop containing nucleoside triphosphate hydrolases"/>
    <property type="match status" value="1"/>
</dbReference>
<dbReference type="GO" id="GO:0043531">
    <property type="term" value="F:ADP binding"/>
    <property type="evidence" value="ECO:0007669"/>
    <property type="project" value="InterPro"/>
</dbReference>
<dbReference type="InterPro" id="IPR036388">
    <property type="entry name" value="WH-like_DNA-bd_sf"/>
</dbReference>
<dbReference type="Gene3D" id="1.10.10.10">
    <property type="entry name" value="Winged helix-like DNA-binding domain superfamily/Winged helix DNA-binding domain"/>
    <property type="match status" value="1"/>
</dbReference>
<feature type="domain" description="Disease resistance protein winged helix" evidence="8">
    <location>
        <begin position="357"/>
        <end position="432"/>
    </location>
</feature>
<feature type="domain" description="NB-ARC" evidence="6">
    <location>
        <begin position="135"/>
        <end position="301"/>
    </location>
</feature>
<feature type="domain" description="Disease resistance protein At4g27190-like leucine-rich repeats" evidence="7">
    <location>
        <begin position="663"/>
        <end position="781"/>
    </location>
</feature>
<evidence type="ECO:0000256" key="4">
    <source>
        <dbReference type="ARBA" id="ARBA00022821"/>
    </source>
</evidence>
<dbReference type="FunFam" id="1.10.10.10:FF:000322">
    <property type="entry name" value="Probable disease resistance protein At1g63360"/>
    <property type="match status" value="1"/>
</dbReference>
<dbReference type="InterPro" id="IPR050905">
    <property type="entry name" value="Plant_NBS-LRR"/>
</dbReference>
<dbReference type="Proteomes" id="UP001168098">
    <property type="component" value="Unassembled WGS sequence"/>
</dbReference>
<dbReference type="Pfam" id="PF23559">
    <property type="entry name" value="WHD_DRP"/>
    <property type="match status" value="1"/>
</dbReference>
<feature type="coiled-coil region" evidence="5">
    <location>
        <begin position="32"/>
        <end position="80"/>
    </location>
</feature>
<evidence type="ECO:0008006" key="11">
    <source>
        <dbReference type="Google" id="ProtNLM"/>
    </source>
</evidence>
<evidence type="ECO:0000259" key="7">
    <source>
        <dbReference type="Pfam" id="PF23247"/>
    </source>
</evidence>
<evidence type="ECO:0000256" key="2">
    <source>
        <dbReference type="ARBA" id="ARBA00022614"/>
    </source>
</evidence>
<keyword evidence="5" id="KW-0175">Coiled coil</keyword>
<evidence type="ECO:0000259" key="6">
    <source>
        <dbReference type="Pfam" id="PF00931"/>
    </source>
</evidence>
<dbReference type="PRINTS" id="PR00364">
    <property type="entry name" value="DISEASERSIST"/>
</dbReference>
<dbReference type="InterPro" id="IPR002182">
    <property type="entry name" value="NB-ARC"/>
</dbReference>
<keyword evidence="10" id="KW-1185">Reference proteome</keyword>
<proteinExistence type="inferred from homology"/>
<dbReference type="PANTHER" id="PTHR33463">
    <property type="entry name" value="NB-ARC DOMAIN-CONTAINING PROTEIN-RELATED"/>
    <property type="match status" value="1"/>
</dbReference>